<accession>A0A0V7ZKN7</accession>
<evidence type="ECO:0000313" key="2">
    <source>
        <dbReference type="EMBL" id="KST69637.1"/>
    </source>
</evidence>
<proteinExistence type="predicted"/>
<gene>
    <name evidence="2" type="ORF">BC008_04830</name>
    <name evidence="1" type="ORF">BC008_20585</name>
</gene>
<reference evidence="1 3" key="1">
    <citation type="journal article" date="2015" name="Genome Announc.">
        <title>Draft Genome of the Euendolithic (true boring) Cyanobacterium Mastigocoleus testarum strain BC008.</title>
        <authorList>
            <person name="Guida B.S."/>
            <person name="Garcia-Pichel F."/>
        </authorList>
    </citation>
    <scope>NUCLEOTIDE SEQUENCE [LARGE SCALE GENOMIC DNA]</scope>
    <source>
        <strain evidence="1 3">BC008</strain>
    </source>
</reference>
<dbReference type="AlphaFoldDB" id="A0A0V7ZKN7"/>
<dbReference type="Proteomes" id="UP000053372">
    <property type="component" value="Unassembled WGS sequence"/>
</dbReference>
<comment type="caution">
    <text evidence="1">The sequence shown here is derived from an EMBL/GenBank/DDBJ whole genome shotgun (WGS) entry which is preliminary data.</text>
</comment>
<keyword evidence="3" id="KW-1185">Reference proteome</keyword>
<sequence length="93" mass="10790">MGWLSHEVLTTFKFQRNQTYDYTGLVAGRDYVFEVLDNDCTRGCMSARWKNIKCGDCIILANASGTQKYEVEEIDYYSEPADMWMALLKQVNE</sequence>
<dbReference type="EMBL" id="LMTZ01000111">
    <property type="protein sequence ID" value="KST65210.1"/>
    <property type="molecule type" value="Genomic_DNA"/>
</dbReference>
<name>A0A0V7ZKN7_9CYAN</name>
<dbReference type="EMBL" id="LMTZ01000017">
    <property type="protein sequence ID" value="KST69637.1"/>
    <property type="molecule type" value="Genomic_DNA"/>
</dbReference>
<protein>
    <submittedName>
        <fullName evidence="1">Uncharacterized protein</fullName>
    </submittedName>
</protein>
<evidence type="ECO:0000313" key="1">
    <source>
        <dbReference type="EMBL" id="KST65210.1"/>
    </source>
</evidence>
<dbReference type="OrthoDB" id="573884at2"/>
<organism evidence="1 3">
    <name type="scientific">Mastigocoleus testarum BC008</name>
    <dbReference type="NCBI Taxonomy" id="371196"/>
    <lineage>
        <taxon>Bacteria</taxon>
        <taxon>Bacillati</taxon>
        <taxon>Cyanobacteriota</taxon>
        <taxon>Cyanophyceae</taxon>
        <taxon>Nostocales</taxon>
        <taxon>Hapalosiphonaceae</taxon>
        <taxon>Mastigocoleus</taxon>
    </lineage>
</organism>
<evidence type="ECO:0000313" key="3">
    <source>
        <dbReference type="Proteomes" id="UP000053372"/>
    </source>
</evidence>